<keyword evidence="5" id="KW-0812">Transmembrane</keyword>
<evidence type="ECO:0000256" key="8">
    <source>
        <dbReference type="ARBA" id="ARBA00022989"/>
    </source>
</evidence>
<name>A0A255ZQF0_9FLAO</name>
<keyword evidence="3" id="KW-0328">Glycosyltransferase</keyword>
<dbReference type="GO" id="GO:0016020">
    <property type="term" value="C:membrane"/>
    <property type="evidence" value="ECO:0007669"/>
    <property type="project" value="InterPro"/>
</dbReference>
<dbReference type="GO" id="GO:0016763">
    <property type="term" value="F:pentosyltransferase activity"/>
    <property type="evidence" value="ECO:0007669"/>
    <property type="project" value="InterPro"/>
</dbReference>
<evidence type="ECO:0000256" key="1">
    <source>
        <dbReference type="ARBA" id="ARBA00022475"/>
    </source>
</evidence>
<dbReference type="InterPro" id="IPR036950">
    <property type="entry name" value="PBP_transglycosylase"/>
</dbReference>
<dbReference type="GO" id="GO:0071555">
    <property type="term" value="P:cell wall organization"/>
    <property type="evidence" value="ECO:0007669"/>
    <property type="project" value="UniProtKB-KW"/>
</dbReference>
<evidence type="ECO:0000256" key="4">
    <source>
        <dbReference type="ARBA" id="ARBA00022679"/>
    </source>
</evidence>
<dbReference type="Gene3D" id="1.10.3810.10">
    <property type="entry name" value="Biosynthetic peptidoglycan transglycosylase-like"/>
    <property type="match status" value="1"/>
</dbReference>
<keyword evidence="8" id="KW-1133">Transmembrane helix</keyword>
<evidence type="ECO:0000256" key="3">
    <source>
        <dbReference type="ARBA" id="ARBA00022676"/>
    </source>
</evidence>
<dbReference type="OrthoDB" id="9766909at2"/>
<dbReference type="PANTHER" id="PTHR30400">
    <property type="entry name" value="MONOFUNCTIONAL BIOSYNTHETIC PEPTIDOGLYCAN TRANSGLYCOSYLASE"/>
    <property type="match status" value="1"/>
</dbReference>
<dbReference type="AlphaFoldDB" id="A0A255ZQF0"/>
<organism evidence="13 14">
    <name type="scientific">Flavobacterium aurantiibacter</name>
    <dbReference type="NCBI Taxonomy" id="2023067"/>
    <lineage>
        <taxon>Bacteria</taxon>
        <taxon>Pseudomonadati</taxon>
        <taxon>Bacteroidota</taxon>
        <taxon>Flavobacteriia</taxon>
        <taxon>Flavobacteriales</taxon>
        <taxon>Flavobacteriaceae</taxon>
        <taxon>Flavobacterium</taxon>
    </lineage>
</organism>
<sequence length="657" mass="73952">MKISKKFIYRSLLVILIACLVIVGCIFAFRQQILDKVIAKAKQKCKTEYQAELHLKAATFTGLTTVEVSEFSIVPTGKDTLISVDRVEAKAALFPIFLGNLQLDFLHLKKGKLQLITTATGSNFETFLKSKNEVSSVETSSETDVNYARKLDKLSSVFLNLIPTQLNLSNFQVIVNDKGKQALINVRTLAIDDEELQSEIAVKTNTFEQIWTINGEADPRDRKADLVFTTSDPAGVKLPYFDERFQLQSSFKSARLQIEDIDTEDGNFYIQGYSELVGLRVNQPKIAIDTVYIPKLNSTYKFVVGPKFVAIDSSTTAKINNISFKPYVKLDFETDTIFDMKVSIPKMQAQAFLNSLPVALFPNTVGMKASGSFAYKLNFHFNKNNLKDVVFESNLDRENLKIISYGKADIPKINSVFAYSAIENGKRQREIIVGPENPNFTPLDGIAPELKSAVLTSEDPSFFSHKGFVTEAFKQSIVKNFKTKKFSRGGSTISMQLVKNVFLTRQKTLARKLEEILLVYILENNRIVSKSRMLEVYFNIIEWGPNVYGIGEASRFYFQKSPANLTVDECIFLAGIIPSPKKFNWQFNSQGELKPYVRKQHEFIKSLMIRRGLYRSADSLGGYGGIRISGPASGYIKIAKEVDSTAVDSLEIEEFEF</sequence>
<evidence type="ECO:0000259" key="12">
    <source>
        <dbReference type="Pfam" id="PF05170"/>
    </source>
</evidence>
<feature type="domain" description="AsmA" evidence="12">
    <location>
        <begin position="10"/>
        <end position="243"/>
    </location>
</feature>
<keyword evidence="1" id="KW-1003">Cell membrane</keyword>
<keyword evidence="7" id="KW-0573">Peptidoglycan synthesis</keyword>
<evidence type="ECO:0000256" key="7">
    <source>
        <dbReference type="ARBA" id="ARBA00022984"/>
    </source>
</evidence>
<evidence type="ECO:0000256" key="9">
    <source>
        <dbReference type="ARBA" id="ARBA00023136"/>
    </source>
</evidence>
<keyword evidence="4" id="KW-0808">Transferase</keyword>
<dbReference type="SUPFAM" id="SSF53955">
    <property type="entry name" value="Lysozyme-like"/>
    <property type="match status" value="1"/>
</dbReference>
<dbReference type="Pfam" id="PF00912">
    <property type="entry name" value="Transgly"/>
    <property type="match status" value="1"/>
</dbReference>
<keyword evidence="9" id="KW-0472">Membrane</keyword>
<reference evidence="13 14" key="1">
    <citation type="submission" date="2017-07" db="EMBL/GenBank/DDBJ databases">
        <title>Flavobacterium cyanobacteriorum sp. nov., isolated from cyanobacterial aggregates in a eutrophic lake.</title>
        <authorList>
            <person name="Cai H."/>
        </authorList>
    </citation>
    <scope>NUCLEOTIDE SEQUENCE [LARGE SCALE GENOMIC DNA]</scope>
    <source>
        <strain evidence="13 14">TH167</strain>
    </source>
</reference>
<dbReference type="GO" id="GO:0009274">
    <property type="term" value="C:peptidoglycan-based cell wall"/>
    <property type="evidence" value="ECO:0007669"/>
    <property type="project" value="InterPro"/>
</dbReference>
<dbReference type="InterPro" id="IPR023346">
    <property type="entry name" value="Lysozyme-like_dom_sf"/>
</dbReference>
<dbReference type="GO" id="GO:0009252">
    <property type="term" value="P:peptidoglycan biosynthetic process"/>
    <property type="evidence" value="ECO:0007669"/>
    <property type="project" value="UniProtKB-KW"/>
</dbReference>
<dbReference type="GO" id="GO:0008360">
    <property type="term" value="P:regulation of cell shape"/>
    <property type="evidence" value="ECO:0007669"/>
    <property type="project" value="UniProtKB-KW"/>
</dbReference>
<evidence type="ECO:0000313" key="14">
    <source>
        <dbReference type="Proteomes" id="UP000216035"/>
    </source>
</evidence>
<dbReference type="RefSeq" id="WP_094486493.1">
    <property type="nucleotide sequence ID" value="NZ_NOXX01000200.1"/>
</dbReference>
<feature type="domain" description="Glycosyl transferase family 51" evidence="11">
    <location>
        <begin position="435"/>
        <end position="588"/>
    </location>
</feature>
<dbReference type="InterPro" id="IPR001264">
    <property type="entry name" value="Glyco_trans_51"/>
</dbReference>
<evidence type="ECO:0000256" key="6">
    <source>
        <dbReference type="ARBA" id="ARBA00022960"/>
    </source>
</evidence>
<dbReference type="PANTHER" id="PTHR30400:SF0">
    <property type="entry name" value="BIOSYNTHETIC PEPTIDOGLYCAN TRANSGLYCOSYLASE"/>
    <property type="match status" value="1"/>
</dbReference>
<accession>A0A255ZQF0</accession>
<dbReference type="PROSITE" id="PS51257">
    <property type="entry name" value="PROKAR_LIPOPROTEIN"/>
    <property type="match status" value="1"/>
</dbReference>
<dbReference type="Proteomes" id="UP000216035">
    <property type="component" value="Unassembled WGS sequence"/>
</dbReference>
<evidence type="ECO:0000256" key="5">
    <source>
        <dbReference type="ARBA" id="ARBA00022692"/>
    </source>
</evidence>
<protein>
    <submittedName>
        <fullName evidence="13">Uncharacterized protein</fullName>
    </submittedName>
</protein>
<dbReference type="Pfam" id="PF05170">
    <property type="entry name" value="AsmA"/>
    <property type="match status" value="1"/>
</dbReference>
<evidence type="ECO:0000256" key="10">
    <source>
        <dbReference type="ARBA" id="ARBA00023316"/>
    </source>
</evidence>
<keyword evidence="10" id="KW-0961">Cell wall biogenesis/degradation</keyword>
<dbReference type="EMBL" id="NOXX01000200">
    <property type="protein sequence ID" value="OYQ43651.1"/>
    <property type="molecule type" value="Genomic_DNA"/>
</dbReference>
<keyword evidence="2" id="KW-0997">Cell inner membrane</keyword>
<dbReference type="InterPro" id="IPR011812">
    <property type="entry name" value="Pep_trsgly"/>
</dbReference>
<keyword evidence="14" id="KW-1185">Reference proteome</keyword>
<evidence type="ECO:0000256" key="2">
    <source>
        <dbReference type="ARBA" id="ARBA00022519"/>
    </source>
</evidence>
<dbReference type="InterPro" id="IPR007844">
    <property type="entry name" value="AsmA"/>
</dbReference>
<evidence type="ECO:0000259" key="11">
    <source>
        <dbReference type="Pfam" id="PF00912"/>
    </source>
</evidence>
<comment type="caution">
    <text evidence="13">The sequence shown here is derived from an EMBL/GenBank/DDBJ whole genome shotgun (WGS) entry which is preliminary data.</text>
</comment>
<keyword evidence="6" id="KW-0133">Cell shape</keyword>
<gene>
    <name evidence="13" type="ORF">CHX27_09255</name>
</gene>
<evidence type="ECO:0000313" key="13">
    <source>
        <dbReference type="EMBL" id="OYQ43651.1"/>
    </source>
</evidence>
<proteinExistence type="predicted"/>